<protein>
    <submittedName>
        <fullName evidence="5">Two-component system response regulator</fullName>
    </submittedName>
</protein>
<feature type="compositionally biased region" description="Low complexity" evidence="3">
    <location>
        <begin position="176"/>
        <end position="204"/>
    </location>
</feature>
<feature type="modified residue" description="4-aspartylphosphate" evidence="2">
    <location>
        <position position="52"/>
    </location>
</feature>
<dbReference type="GO" id="GO:0000160">
    <property type="term" value="P:phosphorelay signal transduction system"/>
    <property type="evidence" value="ECO:0007669"/>
    <property type="project" value="InterPro"/>
</dbReference>
<evidence type="ECO:0000256" key="1">
    <source>
        <dbReference type="ARBA" id="ARBA00022553"/>
    </source>
</evidence>
<evidence type="ECO:0000259" key="4">
    <source>
        <dbReference type="PROSITE" id="PS50110"/>
    </source>
</evidence>
<evidence type="ECO:0000313" key="5">
    <source>
        <dbReference type="EMBL" id="ATB38413.1"/>
    </source>
</evidence>
<name>A0A250J496_9BACT</name>
<dbReference type="EMBL" id="CP022098">
    <property type="protein sequence ID" value="ATB38413.1"/>
    <property type="molecule type" value="Genomic_DNA"/>
</dbReference>
<proteinExistence type="predicted"/>
<feature type="domain" description="Response regulatory" evidence="4">
    <location>
        <begin position="3"/>
        <end position="118"/>
    </location>
</feature>
<dbReference type="InterPro" id="IPR050595">
    <property type="entry name" value="Bact_response_regulator"/>
</dbReference>
<accession>A0A250J496</accession>
<evidence type="ECO:0000313" key="6">
    <source>
        <dbReference type="Proteomes" id="UP000217257"/>
    </source>
</evidence>
<dbReference type="PANTHER" id="PTHR44591">
    <property type="entry name" value="STRESS RESPONSE REGULATOR PROTEIN 1"/>
    <property type="match status" value="1"/>
</dbReference>
<dbReference type="PANTHER" id="PTHR44591:SF3">
    <property type="entry name" value="RESPONSE REGULATORY DOMAIN-CONTAINING PROTEIN"/>
    <property type="match status" value="1"/>
</dbReference>
<dbReference type="Proteomes" id="UP000217257">
    <property type="component" value="Chromosome"/>
</dbReference>
<dbReference type="KEGG" id="cfus:CYFUS_003847"/>
<organism evidence="5 6">
    <name type="scientific">Cystobacter fuscus</name>
    <dbReference type="NCBI Taxonomy" id="43"/>
    <lineage>
        <taxon>Bacteria</taxon>
        <taxon>Pseudomonadati</taxon>
        <taxon>Myxococcota</taxon>
        <taxon>Myxococcia</taxon>
        <taxon>Myxococcales</taxon>
        <taxon>Cystobacterineae</taxon>
        <taxon>Archangiaceae</taxon>
        <taxon>Cystobacter</taxon>
    </lineage>
</organism>
<dbReference type="Gene3D" id="3.40.50.2300">
    <property type="match status" value="2"/>
</dbReference>
<feature type="region of interest" description="Disordered" evidence="3">
    <location>
        <begin position="121"/>
        <end position="360"/>
    </location>
</feature>
<dbReference type="Pfam" id="PF00072">
    <property type="entry name" value="Response_reg"/>
    <property type="match status" value="2"/>
</dbReference>
<evidence type="ECO:0000256" key="2">
    <source>
        <dbReference type="PROSITE-ProRule" id="PRU00169"/>
    </source>
</evidence>
<dbReference type="SUPFAM" id="SSF52172">
    <property type="entry name" value="CheY-like"/>
    <property type="match status" value="2"/>
</dbReference>
<feature type="domain" description="Response regulatory" evidence="4">
    <location>
        <begin position="378"/>
        <end position="496"/>
    </location>
</feature>
<dbReference type="CDD" id="cd00156">
    <property type="entry name" value="REC"/>
    <property type="match status" value="2"/>
</dbReference>
<keyword evidence="1 2" id="KW-0597">Phosphoprotein</keyword>
<feature type="compositionally biased region" description="Low complexity" evidence="3">
    <location>
        <begin position="322"/>
        <end position="359"/>
    </location>
</feature>
<dbReference type="PROSITE" id="PS50110">
    <property type="entry name" value="RESPONSE_REGULATORY"/>
    <property type="match status" value="2"/>
</dbReference>
<feature type="compositionally biased region" description="Low complexity" evidence="3">
    <location>
        <begin position="263"/>
        <end position="314"/>
    </location>
</feature>
<feature type="compositionally biased region" description="Low complexity" evidence="3">
    <location>
        <begin position="128"/>
        <end position="167"/>
    </location>
</feature>
<dbReference type="InterPro" id="IPR001789">
    <property type="entry name" value="Sig_transdc_resp-reg_receiver"/>
</dbReference>
<reference evidence="5 6" key="1">
    <citation type="submission" date="2017-06" db="EMBL/GenBank/DDBJ databases">
        <title>Sequencing and comparative analysis of myxobacterial genomes.</title>
        <authorList>
            <person name="Rupp O."/>
            <person name="Goesmann A."/>
            <person name="Sogaard-Andersen L."/>
        </authorList>
    </citation>
    <scope>NUCLEOTIDE SEQUENCE [LARGE SCALE GENOMIC DNA]</scope>
    <source>
        <strain evidence="5 6">DSM 52655</strain>
    </source>
</reference>
<feature type="modified residue" description="4-aspartylphosphate" evidence="2">
    <location>
        <position position="429"/>
    </location>
</feature>
<evidence type="ECO:0000256" key="3">
    <source>
        <dbReference type="SAM" id="MobiDB-lite"/>
    </source>
</evidence>
<gene>
    <name evidence="5" type="ORF">CYFUS_003847</name>
</gene>
<dbReference type="SMART" id="SM00448">
    <property type="entry name" value="REC"/>
    <property type="match status" value="2"/>
</dbReference>
<feature type="compositionally biased region" description="Low complexity" evidence="3">
    <location>
        <begin position="212"/>
        <end position="242"/>
    </location>
</feature>
<dbReference type="AlphaFoldDB" id="A0A250J496"/>
<dbReference type="InterPro" id="IPR011006">
    <property type="entry name" value="CheY-like_superfamily"/>
</dbReference>
<sequence length="500" mass="49815">MSRVLVIDDSPMLVELTVRALSAAGYHATGATDLASLEVKLSEGPFALILMDVNMPEMFGDDVVEYLRTQKKVTSKLVLYSDISEEELAAKTRQSGADAYILKGGGLEAVIGGIMRILGPPPPPTAAPRPGAAPGVAAPRPAASPTAARPAPGAPVARPPGAVAARPVAPPGAAPGGVAAPPRAVAAPPGQVAAPRAPVAGQPGAPRPAAPVPGTGAPAAPRAPLPGQAAAPRPGVPVAGGPSLTPTAPRAPVAGQVTPPRPATAVGGAATPAHPTMAPRAPGAAPAAPGQTRPTTPVPGAAPGTAVPTARPAGAPAPTPVRAPTMAPAPAMSPAPVAHQAPPVAAAPEAAPAPTAPAVSGGFPSAAKMTAAGGRKPRILIVDDSEMTARIIEADLVTKGFEVHIADSADKATKIILKKQTRPDLVLLDVRMPNVNGEQFCRFIKSNSLFKGIKVLLCSGENVEELQRICREAGADGYVPKDAVLGNLVAKELNPVVPGE</sequence>